<feature type="transmembrane region" description="Helical" evidence="2">
    <location>
        <begin position="105"/>
        <end position="125"/>
    </location>
</feature>
<name>A0ABT7UCT1_9FIRM</name>
<reference evidence="4" key="1">
    <citation type="submission" date="2023-06" db="EMBL/GenBank/DDBJ databases">
        <title>Identification and characterization of horizontal gene transfer across gut microbiota members of farm animals based on homology search.</title>
        <authorList>
            <person name="Zeman M."/>
            <person name="Kubasova T."/>
            <person name="Jahodarova E."/>
            <person name="Nykrynova M."/>
            <person name="Rychlik I."/>
        </authorList>
    </citation>
    <scope>NUCLEOTIDE SEQUENCE [LARGE SCALE GENOMIC DNA]</scope>
    <source>
        <strain evidence="4">ET39</strain>
    </source>
</reference>
<feature type="transmembrane region" description="Helical" evidence="2">
    <location>
        <begin position="137"/>
        <end position="163"/>
    </location>
</feature>
<feature type="coiled-coil region" evidence="1">
    <location>
        <begin position="206"/>
        <end position="240"/>
    </location>
</feature>
<feature type="transmembrane region" description="Helical" evidence="2">
    <location>
        <begin position="36"/>
        <end position="54"/>
    </location>
</feature>
<evidence type="ECO:0000256" key="2">
    <source>
        <dbReference type="SAM" id="Phobius"/>
    </source>
</evidence>
<dbReference type="EMBL" id="JAUDCG010000021">
    <property type="protein sequence ID" value="MDM8157200.1"/>
    <property type="molecule type" value="Genomic_DNA"/>
</dbReference>
<comment type="caution">
    <text evidence="3">The sequence shown here is derived from an EMBL/GenBank/DDBJ whole genome shotgun (WGS) entry which is preliminary data.</text>
</comment>
<keyword evidence="4" id="KW-1185">Reference proteome</keyword>
<reference evidence="3 4" key="3">
    <citation type="submission" date="2023-06" db="EMBL/GenBank/DDBJ databases">
        <authorList>
            <person name="Zeman M."/>
            <person name="Kubasova T."/>
            <person name="Jahodarova E."/>
            <person name="Nykrynova M."/>
            <person name="Rychlik I."/>
        </authorList>
    </citation>
    <scope>NUCLEOTIDE SEQUENCE [LARGE SCALE GENOMIC DNA]</scope>
    <source>
        <strain evidence="3 4">ET39</strain>
    </source>
</reference>
<dbReference type="RefSeq" id="WP_289607663.1">
    <property type="nucleotide sequence ID" value="NZ_JAUDCG010000021.1"/>
</dbReference>
<keyword evidence="2" id="KW-0812">Transmembrane</keyword>
<protein>
    <recommendedName>
        <fullName evidence="5">ABC transporter permease</fullName>
    </recommendedName>
</protein>
<evidence type="ECO:0008006" key="5">
    <source>
        <dbReference type="Google" id="ProtNLM"/>
    </source>
</evidence>
<dbReference type="Proteomes" id="UP001529340">
    <property type="component" value="Unassembled WGS sequence"/>
</dbReference>
<keyword evidence="2" id="KW-0472">Membrane</keyword>
<sequence length="280" mass="32365">MEHILYFFLYSCLGWVCECLYCGIPAGHFINRGFLTGPYCPIYGCGAVLVVYVLEPFQDHIVVLFLAGMILTSILEYVTGYLMEKLFHSKWWDYSNRRFNLHGRICLRNSLLFGVMGIVVVRIVHPFMASLLGRVPLVWQGIIAVVMSGLFLWDCVHTIHAILRENKDYRMLEDSVRELAATFRSVSLFPLEEPLSQRITQILEQSDADEKLLKSLENLRAQYEKRLSAFRRTRQRLAAAFPKRLKEARQENAAALFAALQSHRKVFERLRKNNDAENEG</sequence>
<evidence type="ECO:0000313" key="4">
    <source>
        <dbReference type="Proteomes" id="UP001529340"/>
    </source>
</evidence>
<accession>A0ABT7UCT1</accession>
<proteinExistence type="predicted"/>
<feature type="transmembrane region" description="Helical" evidence="2">
    <location>
        <begin position="60"/>
        <end position="84"/>
    </location>
</feature>
<keyword evidence="2" id="KW-1133">Transmembrane helix</keyword>
<dbReference type="InterPro" id="IPR010540">
    <property type="entry name" value="CmpB_TMEM229"/>
</dbReference>
<keyword evidence="1" id="KW-0175">Coiled coil</keyword>
<organism evidence="3 4">
    <name type="scientific">Amedibacillus dolichus</name>
    <dbReference type="NCBI Taxonomy" id="31971"/>
    <lineage>
        <taxon>Bacteria</taxon>
        <taxon>Bacillati</taxon>
        <taxon>Bacillota</taxon>
        <taxon>Erysipelotrichia</taxon>
        <taxon>Erysipelotrichales</taxon>
        <taxon>Erysipelotrichaceae</taxon>
        <taxon>Amedibacillus</taxon>
    </lineage>
</organism>
<gene>
    <name evidence="3" type="ORF">QUV96_06040</name>
</gene>
<evidence type="ECO:0000313" key="3">
    <source>
        <dbReference type="EMBL" id="MDM8157200.1"/>
    </source>
</evidence>
<reference evidence="3 4" key="2">
    <citation type="submission" date="2023-06" db="EMBL/GenBank/DDBJ databases">
        <title>Identification and characterization of horizontal gene transfer across gut microbiota members of farm animals based on homology search.</title>
        <authorList>
            <person name="Schwarzerova J."/>
            <person name="Nykrynova M."/>
            <person name="Jureckova K."/>
            <person name="Cejkova D."/>
            <person name="Rychlik I."/>
        </authorList>
    </citation>
    <scope>NUCLEOTIDE SEQUENCE [LARGE SCALE GENOMIC DNA]</scope>
    <source>
        <strain evidence="3 4">ET39</strain>
    </source>
</reference>
<dbReference type="Pfam" id="PF06541">
    <property type="entry name" value="ABC_trans_CmpB"/>
    <property type="match status" value="1"/>
</dbReference>
<evidence type="ECO:0000256" key="1">
    <source>
        <dbReference type="SAM" id="Coils"/>
    </source>
</evidence>
<feature type="transmembrane region" description="Helical" evidence="2">
    <location>
        <begin position="6"/>
        <end position="24"/>
    </location>
</feature>